<organism evidence="3 4">
    <name type="scientific">Natrinema soli</name>
    <dbReference type="NCBI Taxonomy" id="1930624"/>
    <lineage>
        <taxon>Archaea</taxon>
        <taxon>Methanobacteriati</taxon>
        <taxon>Methanobacteriota</taxon>
        <taxon>Stenosarchaea group</taxon>
        <taxon>Halobacteria</taxon>
        <taxon>Halobacteriales</taxon>
        <taxon>Natrialbaceae</taxon>
        <taxon>Natrinema</taxon>
    </lineage>
</organism>
<dbReference type="RefSeq" id="WP_273740548.1">
    <property type="nucleotide sequence ID" value="NZ_JAQIVI010000413.1"/>
</dbReference>
<accession>A0ABD5SVV3</accession>
<evidence type="ECO:0000313" key="4">
    <source>
        <dbReference type="Proteomes" id="UP001596383"/>
    </source>
</evidence>
<evidence type="ECO:0000256" key="1">
    <source>
        <dbReference type="ARBA" id="ARBA00008791"/>
    </source>
</evidence>
<evidence type="ECO:0000259" key="2">
    <source>
        <dbReference type="Pfam" id="PF00582"/>
    </source>
</evidence>
<keyword evidence="4" id="KW-1185">Reference proteome</keyword>
<name>A0ABD5SVV3_9EURY</name>
<proteinExistence type="inferred from homology"/>
<sequence length="139" mass="14758">MYNVLLAVDTNEDRSALAAEAVANLPGEIEVVLVNVFEEFNVSDGDARVDSSELYDEDDFPESVTAATQILEAAGIDPVKRREHGEPTEVILAVAEEIDADSIAVSGRKRSPAGKAIFGSVTQSLLLSADRPVIVATSD</sequence>
<evidence type="ECO:0000313" key="3">
    <source>
        <dbReference type="EMBL" id="MFC6767682.1"/>
    </source>
</evidence>
<protein>
    <submittedName>
        <fullName evidence="3">Universal stress protein</fullName>
    </submittedName>
</protein>
<dbReference type="InterPro" id="IPR006016">
    <property type="entry name" value="UspA"/>
</dbReference>
<gene>
    <name evidence="3" type="ORF">ACFQE6_22630</name>
</gene>
<comment type="caution">
    <text evidence="3">The sequence shown here is derived from an EMBL/GenBank/DDBJ whole genome shotgun (WGS) entry which is preliminary data.</text>
</comment>
<dbReference type="CDD" id="cd00293">
    <property type="entry name" value="USP-like"/>
    <property type="match status" value="1"/>
</dbReference>
<dbReference type="Proteomes" id="UP001596383">
    <property type="component" value="Unassembled WGS sequence"/>
</dbReference>
<dbReference type="EMBL" id="JBHSWV010000413">
    <property type="protein sequence ID" value="MFC6767682.1"/>
    <property type="molecule type" value="Genomic_DNA"/>
</dbReference>
<dbReference type="Gene3D" id="3.40.50.620">
    <property type="entry name" value="HUPs"/>
    <property type="match status" value="1"/>
</dbReference>
<feature type="domain" description="UspA" evidence="2">
    <location>
        <begin position="3"/>
        <end position="135"/>
    </location>
</feature>
<dbReference type="PANTHER" id="PTHR46268">
    <property type="entry name" value="STRESS RESPONSE PROTEIN NHAX"/>
    <property type="match status" value="1"/>
</dbReference>
<dbReference type="AlphaFoldDB" id="A0ABD5SVV3"/>
<comment type="similarity">
    <text evidence="1">Belongs to the universal stress protein A family.</text>
</comment>
<dbReference type="InterPro" id="IPR014729">
    <property type="entry name" value="Rossmann-like_a/b/a_fold"/>
</dbReference>
<dbReference type="Pfam" id="PF00582">
    <property type="entry name" value="Usp"/>
    <property type="match status" value="1"/>
</dbReference>
<dbReference type="PANTHER" id="PTHR46268:SF6">
    <property type="entry name" value="UNIVERSAL STRESS PROTEIN UP12"/>
    <property type="match status" value="1"/>
</dbReference>
<reference evidence="3 4" key="1">
    <citation type="journal article" date="2019" name="Int. J. Syst. Evol. Microbiol.">
        <title>The Global Catalogue of Microorganisms (GCM) 10K type strain sequencing project: providing services to taxonomists for standard genome sequencing and annotation.</title>
        <authorList>
            <consortium name="The Broad Institute Genomics Platform"/>
            <consortium name="The Broad Institute Genome Sequencing Center for Infectious Disease"/>
            <person name="Wu L."/>
            <person name="Ma J."/>
        </authorList>
    </citation>
    <scope>NUCLEOTIDE SEQUENCE [LARGE SCALE GENOMIC DNA]</scope>
    <source>
        <strain evidence="3 4">LMG 29247</strain>
    </source>
</reference>
<dbReference type="SUPFAM" id="SSF52402">
    <property type="entry name" value="Adenine nucleotide alpha hydrolases-like"/>
    <property type="match status" value="1"/>
</dbReference>